<feature type="region of interest" description="Disordered" evidence="4">
    <location>
        <begin position="1145"/>
        <end position="1166"/>
    </location>
</feature>
<feature type="compositionally biased region" description="Polar residues" evidence="4">
    <location>
        <begin position="590"/>
        <end position="613"/>
    </location>
</feature>
<feature type="compositionally biased region" description="Polar residues" evidence="4">
    <location>
        <begin position="1754"/>
        <end position="1773"/>
    </location>
</feature>
<dbReference type="InterPro" id="IPR009240">
    <property type="entry name" value="APC_15aa_rpt"/>
</dbReference>
<feature type="compositionally biased region" description="Basic and acidic residues" evidence="4">
    <location>
        <begin position="3598"/>
        <end position="3610"/>
    </location>
</feature>
<feature type="compositionally biased region" description="Polar residues" evidence="4">
    <location>
        <begin position="1912"/>
        <end position="1928"/>
    </location>
</feature>
<feature type="compositionally biased region" description="Basic and acidic residues" evidence="4">
    <location>
        <begin position="2298"/>
        <end position="2309"/>
    </location>
</feature>
<dbReference type="GO" id="GO:0045295">
    <property type="term" value="F:gamma-catenin binding"/>
    <property type="evidence" value="ECO:0007669"/>
    <property type="project" value="TreeGrafter"/>
</dbReference>
<feature type="compositionally biased region" description="Basic and acidic residues" evidence="4">
    <location>
        <begin position="2045"/>
        <end position="2060"/>
    </location>
</feature>
<feature type="compositionally biased region" description="Polar residues" evidence="4">
    <location>
        <begin position="2752"/>
        <end position="2766"/>
    </location>
</feature>
<dbReference type="GO" id="GO:0008013">
    <property type="term" value="F:beta-catenin binding"/>
    <property type="evidence" value="ECO:0007669"/>
    <property type="project" value="InterPro"/>
</dbReference>
<feature type="compositionally biased region" description="Basic and acidic residues" evidence="4">
    <location>
        <begin position="920"/>
        <end position="933"/>
    </location>
</feature>
<feature type="region of interest" description="Disordered" evidence="4">
    <location>
        <begin position="913"/>
        <end position="933"/>
    </location>
</feature>
<dbReference type="InterPro" id="IPR016024">
    <property type="entry name" value="ARM-type_fold"/>
</dbReference>
<feature type="compositionally biased region" description="Polar residues" evidence="4">
    <location>
        <begin position="3476"/>
        <end position="3493"/>
    </location>
</feature>
<feature type="region of interest" description="Disordered" evidence="4">
    <location>
        <begin position="2751"/>
        <end position="3128"/>
    </location>
</feature>
<feature type="region of interest" description="Disordered" evidence="4">
    <location>
        <begin position="801"/>
        <end position="885"/>
    </location>
</feature>
<feature type="compositionally biased region" description="Basic and acidic residues" evidence="4">
    <location>
        <begin position="3381"/>
        <end position="3394"/>
    </location>
</feature>
<feature type="compositionally biased region" description="Low complexity" evidence="4">
    <location>
        <begin position="2640"/>
        <end position="2652"/>
    </location>
</feature>
<dbReference type="PROSITE" id="PS50176">
    <property type="entry name" value="ARM_REPEAT"/>
    <property type="match status" value="1"/>
</dbReference>
<feature type="compositionally biased region" description="Low complexity" evidence="4">
    <location>
        <begin position="253"/>
        <end position="263"/>
    </location>
</feature>
<name>A0A423TMD1_PENVA</name>
<feature type="compositionally biased region" description="Polar residues" evidence="4">
    <location>
        <begin position="3437"/>
        <end position="3451"/>
    </location>
</feature>
<feature type="compositionally biased region" description="Polar residues" evidence="4">
    <location>
        <begin position="3360"/>
        <end position="3369"/>
    </location>
</feature>
<feature type="compositionally biased region" description="Polar residues" evidence="4">
    <location>
        <begin position="3110"/>
        <end position="3128"/>
    </location>
</feature>
<feature type="region of interest" description="Disordered" evidence="4">
    <location>
        <begin position="1065"/>
        <end position="1088"/>
    </location>
</feature>
<evidence type="ECO:0000256" key="2">
    <source>
        <dbReference type="ARBA" id="ARBA00022687"/>
    </source>
</evidence>
<dbReference type="PANTHER" id="PTHR12607">
    <property type="entry name" value="ADENOMATOUS POLYPOSIS COLI PROTEIN FAMILY"/>
    <property type="match status" value="1"/>
</dbReference>
<feature type="compositionally biased region" description="Basic and acidic residues" evidence="4">
    <location>
        <begin position="2257"/>
        <end position="2289"/>
    </location>
</feature>
<feature type="region of interest" description="Disordered" evidence="4">
    <location>
        <begin position="3598"/>
        <end position="3999"/>
    </location>
</feature>
<feature type="compositionally biased region" description="Basic and acidic residues" evidence="4">
    <location>
        <begin position="2430"/>
        <end position="2443"/>
    </location>
</feature>
<keyword evidence="2" id="KW-0879">Wnt signaling pathway</keyword>
<feature type="compositionally biased region" description="Polar residues" evidence="4">
    <location>
        <begin position="2848"/>
        <end position="2869"/>
    </location>
</feature>
<feature type="compositionally biased region" description="Polar residues" evidence="4">
    <location>
        <begin position="3938"/>
        <end position="3948"/>
    </location>
</feature>
<feature type="region of interest" description="Disordered" evidence="4">
    <location>
        <begin position="1907"/>
        <end position="1975"/>
    </location>
</feature>
<feature type="compositionally biased region" description="Low complexity" evidence="4">
    <location>
        <begin position="150"/>
        <end position="160"/>
    </location>
</feature>
<feature type="region of interest" description="Disordered" evidence="4">
    <location>
        <begin position="2624"/>
        <end position="2652"/>
    </location>
</feature>
<dbReference type="Pfam" id="PF05972">
    <property type="entry name" value="APC_15aa"/>
    <property type="match status" value="1"/>
</dbReference>
<feature type="compositionally biased region" description="Polar residues" evidence="4">
    <location>
        <begin position="542"/>
        <end position="557"/>
    </location>
</feature>
<comment type="similarity">
    <text evidence="1">Belongs to the adenomatous polyposis coli (APC) family.</text>
</comment>
<feature type="compositionally biased region" description="Low complexity" evidence="4">
    <location>
        <begin position="1780"/>
        <end position="1792"/>
    </location>
</feature>
<feature type="compositionally biased region" description="Low complexity" evidence="4">
    <location>
        <begin position="2447"/>
        <end position="2461"/>
    </location>
</feature>
<feature type="compositionally biased region" description="Low complexity" evidence="4">
    <location>
        <begin position="2936"/>
        <end position="2948"/>
    </location>
</feature>
<feature type="region of interest" description="Disordered" evidence="4">
    <location>
        <begin position="3312"/>
        <end position="3561"/>
    </location>
</feature>
<feature type="compositionally biased region" description="Low complexity" evidence="4">
    <location>
        <begin position="2784"/>
        <end position="2809"/>
    </location>
</feature>
<feature type="compositionally biased region" description="Basic and acidic residues" evidence="4">
    <location>
        <begin position="2770"/>
        <end position="2779"/>
    </location>
</feature>
<reference evidence="5 6" key="2">
    <citation type="submission" date="2019-01" db="EMBL/GenBank/DDBJ databases">
        <title>The decoding of complex shrimp genome reveals the adaptation for benthos swimmer, frequently molting mechanism and breeding impact on genome.</title>
        <authorList>
            <person name="Sun Y."/>
            <person name="Gao Y."/>
            <person name="Yu Y."/>
        </authorList>
    </citation>
    <scope>NUCLEOTIDE SEQUENCE [LARGE SCALE GENOMIC DNA]</scope>
    <source>
        <tissue evidence="5">Muscle</tissue>
    </source>
</reference>
<feature type="region of interest" description="Disordered" evidence="4">
    <location>
        <begin position="1742"/>
        <end position="1796"/>
    </location>
</feature>
<protein>
    <submittedName>
        <fullName evidence="5">Putative adenomatous polyposis coli protein-like isoform X3</fullName>
    </submittedName>
</protein>
<feature type="compositionally biased region" description="Acidic residues" evidence="4">
    <location>
        <begin position="3017"/>
        <end position="3029"/>
    </location>
</feature>
<dbReference type="InterPro" id="IPR026818">
    <property type="entry name" value="Apc_fam"/>
</dbReference>
<feature type="region of interest" description="Disordered" evidence="4">
    <location>
        <begin position="86"/>
        <end position="372"/>
    </location>
</feature>
<dbReference type="InterPro" id="IPR041257">
    <property type="entry name" value="APC_rep"/>
</dbReference>
<dbReference type="GO" id="GO:0008017">
    <property type="term" value="F:microtubule binding"/>
    <property type="evidence" value="ECO:0007669"/>
    <property type="project" value="TreeGrafter"/>
</dbReference>
<organism evidence="5 6">
    <name type="scientific">Penaeus vannamei</name>
    <name type="common">Whiteleg shrimp</name>
    <name type="synonym">Litopenaeus vannamei</name>
    <dbReference type="NCBI Taxonomy" id="6689"/>
    <lineage>
        <taxon>Eukaryota</taxon>
        <taxon>Metazoa</taxon>
        <taxon>Ecdysozoa</taxon>
        <taxon>Arthropoda</taxon>
        <taxon>Crustacea</taxon>
        <taxon>Multicrustacea</taxon>
        <taxon>Malacostraca</taxon>
        <taxon>Eumalacostraca</taxon>
        <taxon>Eucarida</taxon>
        <taxon>Decapoda</taxon>
        <taxon>Dendrobranchiata</taxon>
        <taxon>Penaeoidea</taxon>
        <taxon>Penaeidae</taxon>
        <taxon>Penaeus</taxon>
    </lineage>
</organism>
<dbReference type="GO" id="GO:0005881">
    <property type="term" value="C:cytoplasmic microtubule"/>
    <property type="evidence" value="ECO:0007669"/>
    <property type="project" value="TreeGrafter"/>
</dbReference>
<keyword evidence="6" id="KW-1185">Reference proteome</keyword>
<feature type="compositionally biased region" description="Pro residues" evidence="4">
    <location>
        <begin position="2362"/>
        <end position="2380"/>
    </location>
</feature>
<dbReference type="GO" id="GO:0030877">
    <property type="term" value="C:beta-catenin destruction complex"/>
    <property type="evidence" value="ECO:0007669"/>
    <property type="project" value="TreeGrafter"/>
</dbReference>
<gene>
    <name evidence="5" type="ORF">C7M84_003743</name>
</gene>
<dbReference type="STRING" id="6689.A0A423TMD1"/>
<dbReference type="InterPro" id="IPR009223">
    <property type="entry name" value="APC_rpt"/>
</dbReference>
<feature type="region of interest" description="Disordered" evidence="4">
    <location>
        <begin position="2153"/>
        <end position="2210"/>
    </location>
</feature>
<feature type="region of interest" description="Disordered" evidence="4">
    <location>
        <begin position="2045"/>
        <end position="2114"/>
    </location>
</feature>
<evidence type="ECO:0000313" key="5">
    <source>
        <dbReference type="EMBL" id="ROT77602.1"/>
    </source>
</evidence>
<feature type="region of interest" description="Disordered" evidence="4">
    <location>
        <begin position="1202"/>
        <end position="1226"/>
    </location>
</feature>
<evidence type="ECO:0000256" key="4">
    <source>
        <dbReference type="SAM" id="MobiDB-lite"/>
    </source>
</evidence>
<feature type="region of interest" description="Disordered" evidence="4">
    <location>
        <begin position="2410"/>
        <end position="2558"/>
    </location>
</feature>
<feature type="compositionally biased region" description="Polar residues" evidence="4">
    <location>
        <begin position="2193"/>
        <end position="2208"/>
    </location>
</feature>
<evidence type="ECO:0000256" key="1">
    <source>
        <dbReference type="ARBA" id="ARBA00009051"/>
    </source>
</evidence>
<feature type="region of interest" description="Disordered" evidence="4">
    <location>
        <begin position="718"/>
        <end position="742"/>
    </location>
</feature>
<evidence type="ECO:0000313" key="6">
    <source>
        <dbReference type="Proteomes" id="UP000283509"/>
    </source>
</evidence>
<feature type="compositionally biased region" description="Basic and acidic residues" evidence="4">
    <location>
        <begin position="105"/>
        <end position="148"/>
    </location>
</feature>
<feature type="compositionally biased region" description="Low complexity" evidence="4">
    <location>
        <begin position="3699"/>
        <end position="3721"/>
    </location>
</feature>
<feature type="compositionally biased region" description="Polar residues" evidence="4">
    <location>
        <begin position="3821"/>
        <end position="3836"/>
    </location>
</feature>
<dbReference type="Proteomes" id="UP000283509">
    <property type="component" value="Unassembled WGS sequence"/>
</dbReference>
<dbReference type="SUPFAM" id="SSF48371">
    <property type="entry name" value="ARM repeat"/>
    <property type="match status" value="1"/>
</dbReference>
<dbReference type="GO" id="GO:0007389">
    <property type="term" value="P:pattern specification process"/>
    <property type="evidence" value="ECO:0007669"/>
    <property type="project" value="TreeGrafter"/>
</dbReference>
<dbReference type="Pfam" id="PF18797">
    <property type="entry name" value="APC_rep"/>
    <property type="match status" value="1"/>
</dbReference>
<dbReference type="InterPro" id="IPR011989">
    <property type="entry name" value="ARM-like"/>
</dbReference>
<dbReference type="Pfam" id="PF00514">
    <property type="entry name" value="Arm"/>
    <property type="match status" value="1"/>
</dbReference>
<feature type="repeat" description="ARM" evidence="3">
    <location>
        <begin position="1511"/>
        <end position="1539"/>
    </location>
</feature>
<evidence type="ECO:0000256" key="3">
    <source>
        <dbReference type="PROSITE-ProRule" id="PRU00259"/>
    </source>
</evidence>
<feature type="compositionally biased region" description="Basic and acidic residues" evidence="4">
    <location>
        <begin position="2488"/>
        <end position="2516"/>
    </location>
</feature>
<feature type="compositionally biased region" description="Basic residues" evidence="4">
    <location>
        <begin position="35"/>
        <end position="46"/>
    </location>
</feature>
<dbReference type="InterPro" id="IPR000225">
    <property type="entry name" value="Armadillo"/>
</dbReference>
<dbReference type="PANTHER" id="PTHR12607:SF12">
    <property type="entry name" value="APC-LIKE, ISOFORM A-RELATED"/>
    <property type="match status" value="1"/>
</dbReference>
<feature type="compositionally biased region" description="Polar residues" evidence="4">
    <location>
        <begin position="2901"/>
        <end position="2916"/>
    </location>
</feature>
<dbReference type="GO" id="GO:0016055">
    <property type="term" value="P:Wnt signaling pathway"/>
    <property type="evidence" value="ECO:0007669"/>
    <property type="project" value="UniProtKB-KW"/>
</dbReference>
<feature type="compositionally biased region" description="Basic and acidic residues" evidence="4">
    <location>
        <begin position="3523"/>
        <end position="3532"/>
    </location>
</feature>
<dbReference type="GO" id="GO:0007026">
    <property type="term" value="P:negative regulation of microtubule depolymerization"/>
    <property type="evidence" value="ECO:0007669"/>
    <property type="project" value="TreeGrafter"/>
</dbReference>
<dbReference type="SMR" id="A0A423TMD1"/>
<dbReference type="GO" id="GO:0016477">
    <property type="term" value="P:cell migration"/>
    <property type="evidence" value="ECO:0007669"/>
    <property type="project" value="TreeGrafter"/>
</dbReference>
<feature type="region of interest" description="Disordered" evidence="4">
    <location>
        <begin position="2232"/>
        <end position="2310"/>
    </location>
</feature>
<feature type="compositionally biased region" description="Basic and acidic residues" evidence="4">
    <location>
        <begin position="209"/>
        <end position="221"/>
    </location>
</feature>
<feature type="compositionally biased region" description="Basic and acidic residues" evidence="4">
    <location>
        <begin position="464"/>
        <end position="474"/>
    </location>
</feature>
<dbReference type="OrthoDB" id="5918429at2759"/>
<proteinExistence type="inferred from homology"/>
<dbReference type="EMBL" id="QCYY01001506">
    <property type="protein sequence ID" value="ROT77602.1"/>
    <property type="molecule type" value="Genomic_DNA"/>
</dbReference>
<sequence length="4079" mass="444472">MLSVQAMIHRQEAATPLRKPDKASSRPDSSGSGKGRNKRKAAKKKRDAAAGGDDAIGDIFGEVRAPPAKGEAEGRAVVAREWLLLRNTEAEPQGRLPATPAGDADAGRRRADPGHSHVPIRKKESRAGRSKKDANGNVRIFKDSKSCAEDATATAPADTPSRGSVGAGEGREDASRTAQGREASSPAEGAGRLHPQPDAADSAPTKEVVIIDKRQPQEGARKSRHGAGDAPPDKKERRAGVGKSSSVKRHSSGRSTGSEGSTLRRLRGRTTQRSSAATQTPPGSHTDLHKCAPPPDNRRGSYRSHDGSGAHGAEHRPHEEPPRRDISVGIPGASLLLKLVMPRDKRLSRHSGGSPSRDVPPTSPAVARTPASPPLPWFWPPLRHVEAANPVLPRVVPFPPRAAPPVPRPVQGDQLSVSSMNSSLAGHTYEQVNFVIEPPISEGRENEYELDNVGARGEAFPSSIHEKSSFRESTPEFLRPVAPPWQDPALGPRRRPSDGQCWPDPLEKTARQPAVTPGQDSAQASGRRRPSSKRKRKKSRSAATTTDDSLVSNSGFQQDLHLMKEGSVERLGRRGSWEEVRRVPPVLSYTRRSSSSTIPEETRPPVTSASDRSSGLRGTHTLTINKPLMVVVSEDNLQMTSSVSVSLPIYHNASSCDDDSGPCEAPREPAEPTATKDVKIIHRLLDIVNQEQAKVTHSPAGQRHNVRRRGLYVPLDPETDTEVRSESETFVSSQEASELRLSDQGSLSSSCIRYNVTPQPSDSCVDLESSSLSCLELDSSMEPFAPPSLEREDSEQSFVVLGGSPLSLGGRGSTPLSLGGRECTPQSVGGREGTPQSLGGREGTPQSLGGREGTPQSTGGRGGTPQSLGGRGDSPPSCTEGPKAPSLYAKRLGASEPFLNRRGSLKAFVDLKASPTREAGQGEHEKPQSDMTLEEKVESLEASQGRRSWDRGDQLLCPVHGTAIPYQVGTATALQRRRFRRASLPAQVNPEPRPSLLQRIKRSLKRNKHPDVLPDEFPFGMSFERRLSEILPPPVLESPQPPPGVACSCPDPVEDFRRFRPRVGSLASAVSSDEEDKTQRPPTPQDGCERWRLEGEVCRLQEALGQRLGTPAMMVRRRDHRLHTINTIEKTIQRLQQDAVRNHNNQNNQNHLQDQQRSSSPVEHPSDIMDAVNANQAPDEDGTTEDISEIRELDSLQSDTLTLHSADGGSQGKGRTAAAGQQDADKAECAREKLFQPHQIPTGKMPPAIEAVLRGTWPFEKALWHSSPASMGMPFKNNNQEVPGIMATSSVTNRRAQSTQQLLTNKVEMVYGLLSMFSSSDRDDMSRTLLAMSSSPDSCVAMRQSGCLPLLIQLLHGCDGDVPPTRETRLRAAQALHNIVHSHPDDKRGRREARVLRLLEQIRDYSDYLYERLERTSAGRGPLLEDDMDRHPCPAMAALMKLSFDEDHRHAMCSLGGLHAIAELIRRDHDGHGSTTSDQYCITLRRYAGMALTNLTFGDGTNKALLCSFRSFLRALVSQLHSPSEDLRQVTASVLRNLSWRADGGSKASLRDVGAVSILMQAALSARKESTLKVILSAVWNLSAHCSINKAEICAVDGALAFICSTLTYKSQSKTLAIVENGGGILRNISSHIAVREDLRQVLREHNTLSILLGQLRSPSLTVVSNACGTLWNLSARCSQDQRTLWELGAVPMLRSLINSKHKMISMGSSAALKNLLQARPEGMPLTDPRHGMGLPSLQARKQKALEQELDPSLSETCDNIETSPRASPTHPQGSDPHFYGQPGDGPQYYPGARPMFHSLGAQYNNVLRSESRDSISSTHSDNSHDRMRQLLMRHQAGREPLVENGGRPLDGRPLDLSLRSMAPPSHGLPDIARMSQDELQRHLDSQEFNGSADEIFASRVRNMKDIYSHQPGDSGQFPDSTGSSGSIPRNGAFRGQGPQPPYSPTATRRRSSSTSDEERTGSGRNFANGQQPHNEAHYNIYSKYVNFSRNLAEVNIENESQKEPLNYSLKYNARIASKTSTNESIANMSKTAERPEPQIDNYVGERRETRKTETHKEADREQEDFTGYTETDLDQPTNFSLRYSEERDSDEAALYRRPPKAPQETPSQFFEPSVHDDSVKTYCTEGTPYETPYNFSTATSMTDLREPAIKEEIEREKSVSPGEEKKEKDLKVDDLENIEDSDDARDTLEPLPSQTGLPVKSGLSSGMMTPDKPITYCVEGTPVCLSRFSSVSSLTSGEINANNDRDGLMGDLSEDGEQKPEVVSQEKKGRLQEPRREAEQADTTRDGSHTPSSQQLDRPEGKSVHYEETPLMFSRATSVSSLSSFEVQSIHDDRSSVVSDFSRFTSGAISPSDLPDSPSQTVPPSPKRSRPPSQPFKPPPTHKPRTSTGVFSEAPKAWVEEGTPVEFSRATSLSSLTIDDELPLTVDVVPRDRLRGDGKDSSENTASEGSRAASRGSQRGLQIPCSNIPRFHTQKHEQLESEVLGEDEPKDKKDDEVETRSREHSQTRSSTHSDSESENILAECISSGMPTSTQRSSKQYSGRGPSRIGRPAAVAAPRSSIPVAKAANLPTQIPSAPTHTHAQQGIGGGVWGGDTLRTYCTEDTPANISHAASISDLSQLSIPGEESSKDLHGPSLRPSLNDSGDNSSDNDNLLEQCIQSAMPKARPGAKVKDVKIGVKRHGTGHLCSHGVTPPTAPVLPSPRRSPHHRPVPVARVTPAVKVAGTRVSPHPPSGIEDTSKDQVRMWATEGTPATFSRADSLSSLSCEDEMNRASRDPSPRTPQSPRARTPQSPQPQAQTTRPRTPQSPRMRRSRQQHMQQRGQEMVEEDEEVPKQFAVEGTPGVISRHSSLSSLEGDSPVIQPQNAPQATGVHKYGVEDTPVCFSRNSSLSSLSVDSYGEETTPTEQALLQQCISQGMPKSKSDLEGRRKRRGGSRIPAPSSRSPARLVPGVPMQRLTLCREQPSSPSKNVETTAAAVEEVETDAVMYTPDAESSKLRTDSEQSEKNERAYRHVEEEEIEDEEEEEESHTDHTEIESVKTTTTAEICDLKSEVTSEGSAATVVTQPLRKEEKSPVEPEEQRISEESVEGIGSSPEEKQSWEDQRRSGDKSSPSEGRGSDTSVTASMSESGLIAVEAMKVARAVAGEAKLMSSDETSHMSHSIASAASDACIDNIKPPSAMGSLASMSNSLTSSAEERLPRTGNRRLECRHTRRLPEMVRRALGDQDYGSNENMASMASSCHSNLDNIPPPSMLDDDMENSMISVASITSEVAEQRESPPSPPVDHTAQVAAPARQLAAIFRQEAMNAASTLTLTGGDEASTYQEITDITEHEDTVGPASDTEMAADELPSDIPDLPQDGFSSTSQSSPHRLGTPRSRRQQAKDRFRTFTRGDGEMSDATPSQDTDPTLVEVLPSSPSVTRTPKQRRQDDSERFRTRTISTDSTLTNTPSDMGSIEVEKEKISPRRSPKERRQQDPSRFQTHTISESPVTPETAQEAAGLKIEDLEAPSSPPKLQGKQSFRQRRQEDRERYQTRTIDVPLSDITPDAEAQAVADEDKEGDGTLVDFQDSNEMLDLTAEQLEALQQDANIVICTLNETREAMTREEAPRPTEEDEGAGKGIRGRRKPLYSSARKYSATPAKTAATSASPARIIPVRSTPGRPSSASPVKPSSPKLPRATRASALRQTSNIQRGGSSGEESPTGRATGSSAGSSAGSSPRLGPAGRGTITRPARSKSLARPGPDPPRPLRRQNTFTKDDSDTPLSPERTVQMESKKTAAPVRGISKPRIRRDTVQPSPSVRTAIPKSGSQDLSPTKGRPPQPKSTSLTRDARPPTSSDMAEWRPDSKKTVKKEVTSRIANLWKKVERAQSKPKEEKKDGRVWISRPKSAAKETPPRPLVRSSTYEKLPGVESSSASSDTGKSRTRLGLKLAKLRGRDTRSSPPSEATTPVDSRPHCLVSPTRSRMAEVHVRQSETVQLRQRPATHPPAVGQGEEDSEARAKRLSRLGSFIVVEEDGRVRSPPQSAIVPPFNYQPPVAPRVRSAVATRIPQPSKSLLSNAPCARDDNGNAADPSVVTGAWRP</sequence>
<feature type="compositionally biased region" description="Basic and acidic residues" evidence="4">
    <location>
        <begin position="2994"/>
        <end position="3016"/>
    </location>
</feature>
<dbReference type="GO" id="GO:0001708">
    <property type="term" value="P:cell fate specification"/>
    <property type="evidence" value="ECO:0007669"/>
    <property type="project" value="TreeGrafter"/>
</dbReference>
<feature type="region of interest" description="Disordered" evidence="4">
    <location>
        <begin position="1"/>
        <end position="73"/>
    </location>
</feature>
<dbReference type="GO" id="GO:0090090">
    <property type="term" value="P:negative regulation of canonical Wnt signaling pathway"/>
    <property type="evidence" value="ECO:0007669"/>
    <property type="project" value="TreeGrafter"/>
</dbReference>
<feature type="region of interest" description="Disordered" evidence="4">
    <location>
        <begin position="4047"/>
        <end position="4079"/>
    </location>
</feature>
<dbReference type="GO" id="GO:0007399">
    <property type="term" value="P:nervous system development"/>
    <property type="evidence" value="ECO:0007669"/>
    <property type="project" value="TreeGrafter"/>
</dbReference>
<feature type="region of interest" description="Disordered" evidence="4">
    <location>
        <begin position="2683"/>
        <end position="2712"/>
    </location>
</feature>
<dbReference type="Pfam" id="PF05923">
    <property type="entry name" value="APC_r"/>
    <property type="match status" value="8"/>
</dbReference>
<feature type="compositionally biased region" description="Basic and acidic residues" evidence="4">
    <location>
        <begin position="3861"/>
        <end position="3878"/>
    </location>
</feature>
<feature type="compositionally biased region" description="Low complexity" evidence="4">
    <location>
        <begin position="1145"/>
        <end position="1156"/>
    </location>
</feature>
<feature type="compositionally biased region" description="Basic residues" evidence="4">
    <location>
        <begin position="526"/>
        <end position="540"/>
    </location>
</feature>
<feature type="compositionally biased region" description="Basic and acidic residues" evidence="4">
    <location>
        <begin position="3068"/>
        <end position="3085"/>
    </location>
</feature>
<feature type="compositionally biased region" description="Basic and acidic residues" evidence="4">
    <location>
        <begin position="3838"/>
        <end position="3853"/>
    </location>
</feature>
<feature type="compositionally biased region" description="Polar residues" evidence="4">
    <location>
        <begin position="1963"/>
        <end position="1974"/>
    </location>
</feature>
<feature type="compositionally biased region" description="Basic and acidic residues" evidence="4">
    <location>
        <begin position="286"/>
        <end position="326"/>
    </location>
</feature>
<dbReference type="SMART" id="SM00185">
    <property type="entry name" value="ARM"/>
    <property type="match status" value="7"/>
</dbReference>
<feature type="compositionally biased region" description="Polar residues" evidence="4">
    <location>
        <begin position="3683"/>
        <end position="3698"/>
    </location>
</feature>
<feature type="region of interest" description="Disordered" evidence="4">
    <location>
        <begin position="2323"/>
        <end position="2398"/>
    </location>
</feature>
<feature type="compositionally biased region" description="Basic and acidic residues" evidence="4">
    <location>
        <begin position="3095"/>
        <end position="3109"/>
    </location>
</feature>
<feature type="compositionally biased region" description="Low complexity" evidence="4">
    <location>
        <begin position="801"/>
        <end position="821"/>
    </location>
</feature>
<dbReference type="GO" id="GO:0016342">
    <property type="term" value="C:catenin complex"/>
    <property type="evidence" value="ECO:0007669"/>
    <property type="project" value="TreeGrafter"/>
</dbReference>
<comment type="caution">
    <text evidence="5">The sequence shown here is derived from an EMBL/GenBank/DDBJ whole genome shotgun (WGS) entry which is preliminary data.</text>
</comment>
<dbReference type="Gene3D" id="1.10.287.450">
    <property type="entry name" value="Helix hairpin bin"/>
    <property type="match status" value="1"/>
</dbReference>
<dbReference type="Gene3D" id="1.25.10.10">
    <property type="entry name" value="Leucine-rich Repeat Variant"/>
    <property type="match status" value="1"/>
</dbReference>
<feature type="compositionally biased region" description="Basic and acidic residues" evidence="4">
    <location>
        <begin position="3426"/>
        <end position="3435"/>
    </location>
</feature>
<feature type="compositionally biased region" description="Polar residues" evidence="4">
    <location>
        <begin position="3055"/>
        <end position="3065"/>
    </location>
</feature>
<feature type="compositionally biased region" description="Low complexity" evidence="4">
    <location>
        <begin position="3661"/>
        <end position="3675"/>
    </location>
</feature>
<feature type="region of interest" description="Disordered" evidence="4">
    <location>
        <begin position="588"/>
        <end position="619"/>
    </location>
</feature>
<dbReference type="FunFam" id="1.25.10.10:FF:000305">
    <property type="entry name" value="Adenomatous polyposis coli"/>
    <property type="match status" value="1"/>
</dbReference>
<feature type="compositionally biased region" description="Low complexity" evidence="4">
    <location>
        <begin position="3635"/>
        <end position="3649"/>
    </location>
</feature>
<feature type="compositionally biased region" description="Basic and acidic residues" evidence="4">
    <location>
        <begin position="2153"/>
        <end position="2175"/>
    </location>
</feature>
<feature type="compositionally biased region" description="Polar residues" evidence="4">
    <location>
        <begin position="2529"/>
        <end position="2541"/>
    </location>
</feature>
<reference evidence="5 6" key="1">
    <citation type="submission" date="2018-04" db="EMBL/GenBank/DDBJ databases">
        <authorList>
            <person name="Zhang X."/>
            <person name="Yuan J."/>
            <person name="Li F."/>
            <person name="Xiang J."/>
        </authorList>
    </citation>
    <scope>NUCLEOTIDE SEQUENCE [LARGE SCALE GENOMIC DNA]</scope>
    <source>
        <tissue evidence="5">Muscle</tissue>
    </source>
</reference>
<feature type="region of interest" description="Disordered" evidence="4">
    <location>
        <begin position="459"/>
        <end position="558"/>
    </location>
</feature>
<feature type="region of interest" description="Disordered" evidence="4">
    <location>
        <begin position="654"/>
        <end position="673"/>
    </location>
</feature>
<accession>A0A423TMD1</accession>